<evidence type="ECO:0000256" key="6">
    <source>
        <dbReference type="ARBA" id="ARBA00023004"/>
    </source>
</evidence>
<dbReference type="InterPro" id="IPR018028">
    <property type="entry name" value="Catalase"/>
</dbReference>
<evidence type="ECO:0000313" key="11">
    <source>
        <dbReference type="EMBL" id="GAA2695388.1"/>
    </source>
</evidence>
<evidence type="ECO:0000256" key="2">
    <source>
        <dbReference type="ARBA" id="ARBA00022559"/>
    </source>
</evidence>
<dbReference type="EC" id="1.11.1.-" evidence="7"/>
<evidence type="ECO:0000256" key="3">
    <source>
        <dbReference type="ARBA" id="ARBA00022617"/>
    </source>
</evidence>
<dbReference type="PROSITE" id="PS51402">
    <property type="entry name" value="CATALASE_3"/>
    <property type="match status" value="1"/>
</dbReference>
<dbReference type="SMART" id="SM01060">
    <property type="entry name" value="Catalase"/>
    <property type="match status" value="1"/>
</dbReference>
<comment type="function">
    <text evidence="7">Has an organic peroxide-dependent peroxidase activity.</text>
</comment>
<feature type="domain" description="Catalase core" evidence="10">
    <location>
        <begin position="33"/>
        <end position="366"/>
    </location>
</feature>
<comment type="cofactor">
    <cofactor evidence="7">
        <name>heme</name>
        <dbReference type="ChEBI" id="CHEBI:30413"/>
    </cofactor>
</comment>
<dbReference type="PIRSF" id="PIRSF000296">
    <property type="entry name" value="SrpA"/>
    <property type="match status" value="1"/>
</dbReference>
<dbReference type="PRINTS" id="PR00067">
    <property type="entry name" value="CATALASE"/>
</dbReference>
<feature type="compositionally biased region" description="Basic and acidic residues" evidence="8">
    <location>
        <begin position="349"/>
        <end position="367"/>
    </location>
</feature>
<dbReference type="PANTHER" id="PTHR11465">
    <property type="entry name" value="CATALASE"/>
    <property type="match status" value="1"/>
</dbReference>
<keyword evidence="9" id="KW-0472">Membrane</keyword>
<keyword evidence="2 7" id="KW-0575">Peroxidase</keyword>
<comment type="similarity">
    <text evidence="1 7">Belongs to the catalase family.</text>
</comment>
<evidence type="ECO:0000313" key="12">
    <source>
        <dbReference type="Proteomes" id="UP001499989"/>
    </source>
</evidence>
<reference evidence="11 12" key="1">
    <citation type="journal article" date="2019" name="Int. J. Syst. Evol. Microbiol.">
        <title>The Global Catalogue of Microorganisms (GCM) 10K type strain sequencing project: providing services to taxonomists for standard genome sequencing and annotation.</title>
        <authorList>
            <consortium name="The Broad Institute Genomics Platform"/>
            <consortium name="The Broad Institute Genome Sequencing Center for Infectious Disease"/>
            <person name="Wu L."/>
            <person name="Ma J."/>
        </authorList>
    </citation>
    <scope>NUCLEOTIDE SEQUENCE [LARGE SCALE GENOMIC DNA]</scope>
    <source>
        <strain evidence="11 12">JCM 4531</strain>
    </source>
</reference>
<evidence type="ECO:0000256" key="5">
    <source>
        <dbReference type="ARBA" id="ARBA00023002"/>
    </source>
</evidence>
<evidence type="ECO:0000256" key="4">
    <source>
        <dbReference type="ARBA" id="ARBA00022723"/>
    </source>
</evidence>
<keyword evidence="5 7" id="KW-0560">Oxidoreductase</keyword>
<dbReference type="InterPro" id="IPR024168">
    <property type="entry name" value="Catalase_SrpA-type_pred"/>
</dbReference>
<dbReference type="SUPFAM" id="SSF56634">
    <property type="entry name" value="Heme-dependent catalase-like"/>
    <property type="match status" value="1"/>
</dbReference>
<evidence type="ECO:0000256" key="1">
    <source>
        <dbReference type="ARBA" id="ARBA00005329"/>
    </source>
</evidence>
<dbReference type="Proteomes" id="UP001499989">
    <property type="component" value="Unassembled WGS sequence"/>
</dbReference>
<keyword evidence="12" id="KW-1185">Reference proteome</keyword>
<sequence>MEHEDLKPPAAPARELRRRSALIGIGAVACVGAVDVGAFAYVSGRATPDRLTPGRLADGFETVFGKHPGFRRNHAKGVSVAGEFVASGAGTSVSEATVFEDGRRTPVTGRFSLSGGVPDVADATKTVRGLALRFDLPDGEQWRTAMVNLPVFQDRTPQGFYDRMLAFKALPDTGQPDPEKKAAFLAEHPETVRAMELAKKHPPTSGFADSTFNGLNAFHFTNGSGGSVPVRWSMVPLQPVRAAAKGPIGRNELFETLIDAFDGGPLRWRLVLTIGGPEDPLDDATLPWPDSRRTLDAGVLTLSSVHTEASGNARDINFDPTVLPRGIAVSDDPLLSARSSVYARSFARRTGEPDTKGTVKVTGKHDD</sequence>
<dbReference type="GO" id="GO:0004601">
    <property type="term" value="F:peroxidase activity"/>
    <property type="evidence" value="ECO:0007669"/>
    <property type="project" value="UniProtKB-KW"/>
</dbReference>
<keyword evidence="9" id="KW-1133">Transmembrane helix</keyword>
<dbReference type="EMBL" id="BAAASK010000021">
    <property type="protein sequence ID" value="GAA2695388.1"/>
    <property type="molecule type" value="Genomic_DNA"/>
</dbReference>
<keyword evidence="9" id="KW-0812">Transmembrane</keyword>
<feature type="region of interest" description="Disordered" evidence="8">
    <location>
        <begin position="348"/>
        <end position="367"/>
    </location>
</feature>
<dbReference type="Gene3D" id="2.40.180.10">
    <property type="entry name" value="Catalase core domain"/>
    <property type="match status" value="1"/>
</dbReference>
<dbReference type="Gene3D" id="1.20.1280.120">
    <property type="match status" value="1"/>
</dbReference>
<feature type="transmembrane region" description="Helical" evidence="9">
    <location>
        <begin position="21"/>
        <end position="42"/>
    </location>
</feature>
<dbReference type="CDD" id="cd08153">
    <property type="entry name" value="srpA_like"/>
    <property type="match status" value="1"/>
</dbReference>
<organism evidence="11 12">
    <name type="scientific">Streptomyces violaceolatus</name>
    <dbReference type="NCBI Taxonomy" id="67378"/>
    <lineage>
        <taxon>Bacteria</taxon>
        <taxon>Bacillati</taxon>
        <taxon>Actinomycetota</taxon>
        <taxon>Actinomycetes</taxon>
        <taxon>Kitasatosporales</taxon>
        <taxon>Streptomycetaceae</taxon>
        <taxon>Streptomyces</taxon>
        <taxon>Streptomyces violaceoruber group</taxon>
    </lineage>
</organism>
<proteinExistence type="inferred from homology"/>
<evidence type="ECO:0000256" key="8">
    <source>
        <dbReference type="SAM" id="MobiDB-lite"/>
    </source>
</evidence>
<dbReference type="PROSITE" id="PS51257">
    <property type="entry name" value="PROKAR_LIPOPROTEIN"/>
    <property type="match status" value="1"/>
</dbReference>
<comment type="caution">
    <text evidence="11">The sequence shown here is derived from an EMBL/GenBank/DDBJ whole genome shotgun (WGS) entry which is preliminary data.</text>
</comment>
<protein>
    <recommendedName>
        <fullName evidence="7">Catalase-related peroxidase</fullName>
        <ecNumber evidence="7">1.11.1.-</ecNumber>
    </recommendedName>
</protein>
<evidence type="ECO:0000259" key="10">
    <source>
        <dbReference type="SMART" id="SM01060"/>
    </source>
</evidence>
<name>A0ABN3TAA5_9ACTN</name>
<evidence type="ECO:0000256" key="9">
    <source>
        <dbReference type="SAM" id="Phobius"/>
    </source>
</evidence>
<keyword evidence="4 7" id="KW-0479">Metal-binding</keyword>
<gene>
    <name evidence="11" type="ORF">GCM10010310_56900</name>
</gene>
<dbReference type="Pfam" id="PF00199">
    <property type="entry name" value="Catalase"/>
    <property type="match status" value="1"/>
</dbReference>
<evidence type="ECO:0000256" key="7">
    <source>
        <dbReference type="PIRNR" id="PIRNR000296"/>
    </source>
</evidence>
<dbReference type="InterPro" id="IPR011614">
    <property type="entry name" value="Catalase_core"/>
</dbReference>
<accession>A0ABN3TAA5</accession>
<dbReference type="InterPro" id="IPR020835">
    <property type="entry name" value="Catalase_sf"/>
</dbReference>
<dbReference type="PANTHER" id="PTHR11465:SF9">
    <property type="entry name" value="CATALASE"/>
    <property type="match status" value="1"/>
</dbReference>
<keyword evidence="3 7" id="KW-0349">Heme</keyword>
<keyword evidence="6 7" id="KW-0408">Iron</keyword>